<protein>
    <submittedName>
        <fullName evidence="1">Uncharacterized protein</fullName>
    </submittedName>
</protein>
<name>A0A1G1ZL32_9BACT</name>
<comment type="caution">
    <text evidence="1">The sequence shown here is derived from an EMBL/GenBank/DDBJ whole genome shotgun (WGS) entry which is preliminary data.</text>
</comment>
<dbReference type="STRING" id="1798407.A3A16_01830"/>
<dbReference type="AlphaFoldDB" id="A0A1G1ZL32"/>
<sequence length="167" mass="19360">MSKFEKPKSREPEFDEAEHLLVSGISKQMYAFGEQRIKNNRDDYGDDLERLRELSGFWPVFMNRVIEWNPEKDLEPLAKSHLKDFIENDPEKAAKVLMEIQQVGEIASEELNKPDALRALAHLSKSLAFFNDEGLFLDVQARENIAMSVQEVRNRLQELKGQIAKQK</sequence>
<proteinExistence type="predicted"/>
<evidence type="ECO:0000313" key="2">
    <source>
        <dbReference type="Proteomes" id="UP000177942"/>
    </source>
</evidence>
<evidence type="ECO:0000313" key="1">
    <source>
        <dbReference type="EMBL" id="OGY65302.1"/>
    </source>
</evidence>
<gene>
    <name evidence="1" type="ORF">A3A16_01830</name>
</gene>
<dbReference type="EMBL" id="MHJJ01000012">
    <property type="protein sequence ID" value="OGY65302.1"/>
    <property type="molecule type" value="Genomic_DNA"/>
</dbReference>
<reference evidence="1 2" key="1">
    <citation type="journal article" date="2016" name="Nat. Commun.">
        <title>Thousands of microbial genomes shed light on interconnected biogeochemical processes in an aquifer system.</title>
        <authorList>
            <person name="Anantharaman K."/>
            <person name="Brown C.T."/>
            <person name="Hug L.A."/>
            <person name="Sharon I."/>
            <person name="Castelle C.J."/>
            <person name="Probst A.J."/>
            <person name="Thomas B.C."/>
            <person name="Singh A."/>
            <person name="Wilkins M.J."/>
            <person name="Karaoz U."/>
            <person name="Brodie E.L."/>
            <person name="Williams K.H."/>
            <person name="Hubbard S.S."/>
            <person name="Banfield J.F."/>
        </authorList>
    </citation>
    <scope>NUCLEOTIDE SEQUENCE [LARGE SCALE GENOMIC DNA]</scope>
</reference>
<organism evidence="1 2">
    <name type="scientific">Candidatus Harrisonbacteria bacterium RIFCSPLOWO2_01_FULL_44_18</name>
    <dbReference type="NCBI Taxonomy" id="1798407"/>
    <lineage>
        <taxon>Bacteria</taxon>
        <taxon>Candidatus Harrisoniibacteriota</taxon>
    </lineage>
</organism>
<dbReference type="Proteomes" id="UP000177942">
    <property type="component" value="Unassembled WGS sequence"/>
</dbReference>
<accession>A0A1G1ZL32</accession>